<evidence type="ECO:0000256" key="1">
    <source>
        <dbReference type="ARBA" id="ARBA00010378"/>
    </source>
</evidence>
<evidence type="ECO:0000256" key="3">
    <source>
        <dbReference type="ARBA" id="ARBA00022840"/>
    </source>
</evidence>
<feature type="compositionally biased region" description="Low complexity" evidence="4">
    <location>
        <begin position="24"/>
        <end position="38"/>
    </location>
</feature>
<dbReference type="Pfam" id="PF00004">
    <property type="entry name" value="AAA"/>
    <property type="match status" value="1"/>
</dbReference>
<feature type="domain" description="AAA+ ATPase" evidence="5">
    <location>
        <begin position="131"/>
        <end position="270"/>
    </location>
</feature>
<dbReference type="InterPro" id="IPR000641">
    <property type="entry name" value="CbxX/CfxQ"/>
</dbReference>
<dbReference type="EMBL" id="JAGINU010000001">
    <property type="protein sequence ID" value="MBP2366138.1"/>
    <property type="molecule type" value="Genomic_DNA"/>
</dbReference>
<feature type="region of interest" description="Disordered" evidence="4">
    <location>
        <begin position="1"/>
        <end position="76"/>
    </location>
</feature>
<dbReference type="RefSeq" id="WP_210026142.1">
    <property type="nucleotide sequence ID" value="NZ_JAGINU010000001.1"/>
</dbReference>
<dbReference type="SMART" id="SM00382">
    <property type="entry name" value="AAA"/>
    <property type="match status" value="1"/>
</dbReference>
<reference evidence="6 7" key="1">
    <citation type="submission" date="2021-03" db="EMBL/GenBank/DDBJ databases">
        <title>Sequencing the genomes of 1000 actinobacteria strains.</title>
        <authorList>
            <person name="Klenk H.-P."/>
        </authorList>
    </citation>
    <scope>NUCLEOTIDE SEQUENCE [LARGE SCALE GENOMIC DNA]</scope>
    <source>
        <strain evidence="6 7">DSM 45256</strain>
    </source>
</reference>
<dbReference type="PANTHER" id="PTHR43392">
    <property type="entry name" value="AAA-TYPE ATPASE FAMILY PROTEIN / ANKYRIN REPEAT FAMILY PROTEIN"/>
    <property type="match status" value="1"/>
</dbReference>
<comment type="similarity">
    <text evidence="1">Belongs to the CbxX/CfxQ family.</text>
</comment>
<evidence type="ECO:0000313" key="7">
    <source>
        <dbReference type="Proteomes" id="UP001519295"/>
    </source>
</evidence>
<dbReference type="Gene3D" id="1.10.8.60">
    <property type="match status" value="1"/>
</dbReference>
<evidence type="ECO:0000313" key="6">
    <source>
        <dbReference type="EMBL" id="MBP2366138.1"/>
    </source>
</evidence>
<dbReference type="InterPro" id="IPR003959">
    <property type="entry name" value="ATPase_AAA_core"/>
</dbReference>
<accession>A0ABS4VQD3</accession>
<dbReference type="Pfam" id="PF17866">
    <property type="entry name" value="AAA_lid_6"/>
    <property type="match status" value="1"/>
</dbReference>
<comment type="caution">
    <text evidence="6">The sequence shown here is derived from an EMBL/GenBank/DDBJ whole genome shotgun (WGS) entry which is preliminary data.</text>
</comment>
<dbReference type="InterPro" id="IPR041627">
    <property type="entry name" value="AAA_lid_6"/>
</dbReference>
<organism evidence="6 7">
    <name type="scientific">Pseudonocardia parietis</name>
    <dbReference type="NCBI Taxonomy" id="570936"/>
    <lineage>
        <taxon>Bacteria</taxon>
        <taxon>Bacillati</taxon>
        <taxon>Actinomycetota</taxon>
        <taxon>Actinomycetes</taxon>
        <taxon>Pseudonocardiales</taxon>
        <taxon>Pseudonocardiaceae</taxon>
        <taxon>Pseudonocardia</taxon>
    </lineage>
</organism>
<proteinExistence type="inferred from homology"/>
<dbReference type="Proteomes" id="UP001519295">
    <property type="component" value="Unassembled WGS sequence"/>
</dbReference>
<protein>
    <submittedName>
        <fullName evidence="6">Rubsico expression protein CbbX</fullName>
    </submittedName>
</protein>
<feature type="compositionally biased region" description="Basic and acidic residues" evidence="4">
    <location>
        <begin position="1"/>
        <end position="11"/>
    </location>
</feature>
<keyword evidence="2" id="KW-0547">Nucleotide-binding</keyword>
<dbReference type="SUPFAM" id="SSF52540">
    <property type="entry name" value="P-loop containing nucleoside triphosphate hydrolases"/>
    <property type="match status" value="1"/>
</dbReference>
<dbReference type="PRINTS" id="PR00820">
    <property type="entry name" value="CBXXCFQX"/>
</dbReference>
<dbReference type="PRINTS" id="PR00819">
    <property type="entry name" value="CBXCFQXSUPER"/>
</dbReference>
<evidence type="ECO:0000259" key="5">
    <source>
        <dbReference type="SMART" id="SM00382"/>
    </source>
</evidence>
<dbReference type="Gene3D" id="3.40.50.300">
    <property type="entry name" value="P-loop containing nucleotide triphosphate hydrolases"/>
    <property type="match status" value="1"/>
</dbReference>
<dbReference type="InterPro" id="IPR003593">
    <property type="entry name" value="AAA+_ATPase"/>
</dbReference>
<keyword evidence="3" id="KW-0067">ATP-binding</keyword>
<keyword evidence="7" id="KW-1185">Reference proteome</keyword>
<name>A0ABS4VQD3_9PSEU</name>
<dbReference type="CDD" id="cd00009">
    <property type="entry name" value="AAA"/>
    <property type="match status" value="1"/>
</dbReference>
<evidence type="ECO:0000256" key="2">
    <source>
        <dbReference type="ARBA" id="ARBA00022741"/>
    </source>
</evidence>
<dbReference type="InterPro" id="IPR000470">
    <property type="entry name" value="CbxX/CfqX_mono"/>
</dbReference>
<dbReference type="InterPro" id="IPR027417">
    <property type="entry name" value="P-loop_NTPase"/>
</dbReference>
<dbReference type="InterPro" id="IPR050773">
    <property type="entry name" value="CbxX/CfxQ_RuBisCO_ESX"/>
</dbReference>
<sequence>MPRTEPGRAEPGRAGPVGAGTRPGPGPRTTAGSGAGPPSGNTRIAFGSAAPRLDTGPDPGAAGQDAGPELGPGDTVDLGEVRRAAGVDDILDALDRELVGLAPVKQRLRELAALLVVDRVRARFGTAPDRPTLHMCFTGNPGTGKTTVALRMAGLLHGLGYLRHGHLVTATRDDLVGQYVGHTAPKTKEIVRKALGGVLFVDEAYYLHRPGNERDYGGEAIEILLQAMEDHRDDVAVILAGYSDRMDTFFTANPGMQSRIAHHVDFPDFSVGELAEIGHRMVTDLGLTLSDDAATALHEYLDLRVQQPWFAGARSVRNALDRARMRQALRLASGRDRIGLPELSLLTADDLRASRVFQGGLSR</sequence>
<dbReference type="PANTHER" id="PTHR43392:SF2">
    <property type="entry name" value="AAA-TYPE ATPASE FAMILY PROTEIN _ ANKYRIN REPEAT FAMILY PROTEIN"/>
    <property type="match status" value="1"/>
</dbReference>
<feature type="compositionally biased region" description="Low complexity" evidence="4">
    <location>
        <begin position="54"/>
        <end position="68"/>
    </location>
</feature>
<evidence type="ECO:0000256" key="4">
    <source>
        <dbReference type="SAM" id="MobiDB-lite"/>
    </source>
</evidence>
<gene>
    <name evidence="6" type="ORF">JOF36_001834</name>
</gene>